<evidence type="ECO:0000259" key="1">
    <source>
        <dbReference type="Pfam" id="PF04471"/>
    </source>
</evidence>
<dbReference type="Gene3D" id="3.40.1350.10">
    <property type="match status" value="1"/>
</dbReference>
<reference evidence="2 3" key="1">
    <citation type="submission" date="2024-09" db="EMBL/GenBank/DDBJ databases">
        <authorList>
            <person name="Sun Q."/>
            <person name="Mori K."/>
        </authorList>
    </citation>
    <scope>NUCLEOTIDE SEQUENCE [LARGE SCALE GENOMIC DNA]</scope>
    <source>
        <strain evidence="2 3">CGMCC 1.9126</strain>
    </source>
</reference>
<evidence type="ECO:0000313" key="2">
    <source>
        <dbReference type="EMBL" id="MFC0476781.1"/>
    </source>
</evidence>
<sequence>MKQLEEKMTKAGIREIDVMTGEEFEDYLAVLFKRYGYQVEMTPGSNDFGADLILEGSERIVVQAKRYRRTVGIKAVQEIHSAKLYYHAQEAWVITNNYFSANAIELAVSTGIRLIDREELLDMILTLSKSESAETRTSRYARKG</sequence>
<feature type="domain" description="Restriction endonuclease type IV Mrr" evidence="1">
    <location>
        <begin position="17"/>
        <end position="124"/>
    </location>
</feature>
<dbReference type="Proteomes" id="UP001589738">
    <property type="component" value="Unassembled WGS sequence"/>
</dbReference>
<proteinExistence type="predicted"/>
<dbReference type="InterPro" id="IPR007560">
    <property type="entry name" value="Restrct_endonuc_IV_Mrr"/>
</dbReference>
<organism evidence="2 3">
    <name type="scientific">Robertmurraya beringensis</name>
    <dbReference type="NCBI Taxonomy" id="641660"/>
    <lineage>
        <taxon>Bacteria</taxon>
        <taxon>Bacillati</taxon>
        <taxon>Bacillota</taxon>
        <taxon>Bacilli</taxon>
        <taxon>Bacillales</taxon>
        <taxon>Bacillaceae</taxon>
        <taxon>Robertmurraya</taxon>
    </lineage>
</organism>
<dbReference type="EMBL" id="JBHLUU010000111">
    <property type="protein sequence ID" value="MFC0476781.1"/>
    <property type="molecule type" value="Genomic_DNA"/>
</dbReference>
<keyword evidence="2" id="KW-0255">Endonuclease</keyword>
<evidence type="ECO:0000313" key="3">
    <source>
        <dbReference type="Proteomes" id="UP001589738"/>
    </source>
</evidence>
<dbReference type="RefSeq" id="WP_160549898.1">
    <property type="nucleotide sequence ID" value="NZ_JBHLUU010000111.1"/>
</dbReference>
<protein>
    <submittedName>
        <fullName evidence="2">Restriction endonuclease</fullName>
    </submittedName>
</protein>
<keyword evidence="2" id="KW-0540">Nuclease</keyword>
<gene>
    <name evidence="2" type="ORF">ACFFHF_16385</name>
</gene>
<dbReference type="InterPro" id="IPR011856">
    <property type="entry name" value="tRNA_endonuc-like_dom_sf"/>
</dbReference>
<comment type="caution">
    <text evidence="2">The sequence shown here is derived from an EMBL/GenBank/DDBJ whole genome shotgun (WGS) entry which is preliminary data.</text>
</comment>
<name>A0ABV6KTX3_9BACI</name>
<dbReference type="Pfam" id="PF04471">
    <property type="entry name" value="Mrr_cat"/>
    <property type="match status" value="1"/>
</dbReference>
<keyword evidence="2" id="KW-0378">Hydrolase</keyword>
<dbReference type="PANTHER" id="PTHR30015">
    <property type="entry name" value="MRR RESTRICTION SYSTEM PROTEIN"/>
    <property type="match status" value="1"/>
</dbReference>
<keyword evidence="3" id="KW-1185">Reference proteome</keyword>
<dbReference type="SUPFAM" id="SSF52980">
    <property type="entry name" value="Restriction endonuclease-like"/>
    <property type="match status" value="1"/>
</dbReference>
<dbReference type="GO" id="GO:0004519">
    <property type="term" value="F:endonuclease activity"/>
    <property type="evidence" value="ECO:0007669"/>
    <property type="project" value="UniProtKB-KW"/>
</dbReference>
<dbReference type="InterPro" id="IPR011335">
    <property type="entry name" value="Restrct_endonuc-II-like"/>
</dbReference>
<dbReference type="PANTHER" id="PTHR30015:SF6">
    <property type="entry name" value="SLL1429 PROTEIN"/>
    <property type="match status" value="1"/>
</dbReference>
<accession>A0ABV6KTX3</accession>
<dbReference type="InterPro" id="IPR052906">
    <property type="entry name" value="Type_IV_Methyl-Rstrct_Enzyme"/>
</dbReference>